<evidence type="ECO:0000313" key="3">
    <source>
        <dbReference type="Proteomes" id="UP000018958"/>
    </source>
</evidence>
<evidence type="ECO:0000313" key="2">
    <source>
        <dbReference type="EMBL" id="ETP01724.1"/>
    </source>
</evidence>
<evidence type="ECO:0000256" key="1">
    <source>
        <dbReference type="SAM" id="MobiDB-lite"/>
    </source>
</evidence>
<organism evidence="2 3">
    <name type="scientific">Phytophthora nicotianae CJ01A1</name>
    <dbReference type="NCBI Taxonomy" id="1317063"/>
    <lineage>
        <taxon>Eukaryota</taxon>
        <taxon>Sar</taxon>
        <taxon>Stramenopiles</taxon>
        <taxon>Oomycota</taxon>
        <taxon>Peronosporomycetes</taxon>
        <taxon>Peronosporales</taxon>
        <taxon>Peronosporaceae</taxon>
        <taxon>Phytophthora</taxon>
    </lineage>
</organism>
<comment type="caution">
    <text evidence="2">The sequence shown here is derived from an EMBL/GenBank/DDBJ whole genome shotgun (WGS) entry which is preliminary data.</text>
</comment>
<proteinExistence type="predicted"/>
<dbReference type="EMBL" id="ANIX01004213">
    <property type="protein sequence ID" value="ETP01724.1"/>
    <property type="molecule type" value="Genomic_DNA"/>
</dbReference>
<feature type="region of interest" description="Disordered" evidence="1">
    <location>
        <begin position="1"/>
        <end position="39"/>
    </location>
</feature>
<reference evidence="2 3" key="1">
    <citation type="submission" date="2013-11" db="EMBL/GenBank/DDBJ databases">
        <title>The Genome Sequence of Phytophthora parasitica CJ01A1.</title>
        <authorList>
            <consortium name="The Broad Institute Genomics Platform"/>
            <person name="Russ C."/>
            <person name="Tyler B."/>
            <person name="Panabieres F."/>
            <person name="Shan W."/>
            <person name="Tripathy S."/>
            <person name="Grunwald N."/>
            <person name="Machado M."/>
            <person name="Johnson C.S."/>
            <person name="Walker B."/>
            <person name="Young S.K."/>
            <person name="Zeng Q."/>
            <person name="Gargeya S."/>
            <person name="Fitzgerald M."/>
            <person name="Haas B."/>
            <person name="Abouelleil A."/>
            <person name="Allen A.W."/>
            <person name="Alvarado L."/>
            <person name="Arachchi H.M."/>
            <person name="Berlin A.M."/>
            <person name="Chapman S.B."/>
            <person name="Gainer-Dewar J."/>
            <person name="Goldberg J."/>
            <person name="Griggs A."/>
            <person name="Gujja S."/>
            <person name="Hansen M."/>
            <person name="Howarth C."/>
            <person name="Imamovic A."/>
            <person name="Ireland A."/>
            <person name="Larimer J."/>
            <person name="McCowan C."/>
            <person name="Murphy C."/>
            <person name="Pearson M."/>
            <person name="Poon T.W."/>
            <person name="Priest M."/>
            <person name="Roberts A."/>
            <person name="Saif S."/>
            <person name="Shea T."/>
            <person name="Sisk P."/>
            <person name="Sykes S."/>
            <person name="Wortman J."/>
            <person name="Nusbaum C."/>
            <person name="Birren B."/>
        </authorList>
    </citation>
    <scope>NUCLEOTIDE SEQUENCE [LARGE SCALE GENOMIC DNA]</scope>
    <source>
        <strain evidence="2 3">CJ01A1</strain>
    </source>
</reference>
<accession>W2VWJ6</accession>
<gene>
    <name evidence="2" type="ORF">F441_21077</name>
</gene>
<dbReference type="Proteomes" id="UP000018958">
    <property type="component" value="Unassembled WGS sequence"/>
</dbReference>
<protein>
    <submittedName>
        <fullName evidence="2">Uncharacterized protein</fullName>
    </submittedName>
</protein>
<feature type="compositionally biased region" description="Polar residues" evidence="1">
    <location>
        <begin position="1"/>
        <end position="13"/>
    </location>
</feature>
<name>W2VWJ6_PHYNI</name>
<dbReference type="AlphaFoldDB" id="W2VWJ6"/>
<sequence length="39" mass="4190">MAPSISRTTSKSNELQHTRSDTMDQTLDPPKGACDSPGK</sequence>